<dbReference type="Gene3D" id="3.40.50.1110">
    <property type="entry name" value="SGNH hydrolase"/>
    <property type="match status" value="1"/>
</dbReference>
<dbReference type="AlphaFoldDB" id="A0A4Z1CC69"/>
<dbReference type="InterPro" id="IPR036514">
    <property type="entry name" value="SGNH_hydro_sf"/>
</dbReference>
<dbReference type="GO" id="GO:0016788">
    <property type="term" value="F:hydrolase activity, acting on ester bonds"/>
    <property type="evidence" value="ECO:0007669"/>
    <property type="project" value="UniProtKB-ARBA"/>
</dbReference>
<proteinExistence type="predicted"/>
<accession>A0A4Z1CC69</accession>
<dbReference type="RefSeq" id="WP_135833904.1">
    <property type="nucleotide sequence ID" value="NZ_CAUQWU010000002.1"/>
</dbReference>
<evidence type="ECO:0008006" key="4">
    <source>
        <dbReference type="Google" id="ProtNLM"/>
    </source>
</evidence>
<dbReference type="OrthoDB" id="869432at2"/>
<evidence type="ECO:0000313" key="2">
    <source>
        <dbReference type="EMBL" id="TGN30034.1"/>
    </source>
</evidence>
<dbReference type="Proteomes" id="UP000297998">
    <property type="component" value="Unassembled WGS sequence"/>
</dbReference>
<evidence type="ECO:0000256" key="1">
    <source>
        <dbReference type="SAM" id="Phobius"/>
    </source>
</evidence>
<keyword evidence="3" id="KW-1185">Reference proteome</keyword>
<name>A0A4Z1CC69_9FLAO</name>
<dbReference type="EMBL" id="SRPE01000001">
    <property type="protein sequence ID" value="TGN30034.1"/>
    <property type="molecule type" value="Genomic_DNA"/>
</dbReference>
<evidence type="ECO:0000313" key="3">
    <source>
        <dbReference type="Proteomes" id="UP000297998"/>
    </source>
</evidence>
<protein>
    <recommendedName>
        <fullName evidence="4">SGNH/GDSL hydrolase family protein</fullName>
    </recommendedName>
</protein>
<comment type="caution">
    <text evidence="2">The sequence shown here is derived from an EMBL/GenBank/DDBJ whole genome shotgun (WGS) entry which is preliminary data.</text>
</comment>
<sequence>MKFLKYFFITLFSAFIALVLVDVYYSNQLKKMALFSGEVQEWNQIKKGKTNVELAVFGSSRAFIQINPNILEQDLKLTTHNFGLNGSKFKMQLYRFNLYLKHNPKPKIVVWNLDTFSFSHIDEVFQPNQYAPFMLWNFKLYDALKEYKDTKLVNFIVPLYRYRDQTYWKDQIARAKKEKLYKDGLFRDDGFKSYNRKWDVDWEKMKKKNSDFDFSDYTLLEELIAKCEQENIQLIFTIAPEFYKGQDYMLNREEVINRYQTTLQKHHLPLLDYSSDSISFDQKYFYNTTHMNYKGADAFTKELAKDLKKYIKSKS</sequence>
<keyword evidence="1" id="KW-0812">Transmembrane</keyword>
<keyword evidence="1" id="KW-1133">Transmembrane helix</keyword>
<feature type="transmembrane region" description="Helical" evidence="1">
    <location>
        <begin position="6"/>
        <end position="25"/>
    </location>
</feature>
<reference evidence="2 3" key="1">
    <citation type="submission" date="2019-03" db="EMBL/GenBank/DDBJ databases">
        <title>Empedobacter tilapiae sp. nov., isolated from an intestine of Nile tilapia Oreochromis niloticus.</title>
        <authorList>
            <person name="Kim Y.-O."/>
            <person name="Yoon J.-H."/>
        </authorList>
    </citation>
    <scope>NUCLEOTIDE SEQUENCE [LARGE SCALE GENOMIC DNA]</scope>
    <source>
        <strain evidence="2 3">MRS2</strain>
    </source>
</reference>
<gene>
    <name evidence="2" type="ORF">E4J94_00200</name>
</gene>
<organism evidence="2 3">
    <name type="scientific">Empedobacter tilapiae</name>
    <dbReference type="NCBI Taxonomy" id="2491114"/>
    <lineage>
        <taxon>Bacteria</taxon>
        <taxon>Pseudomonadati</taxon>
        <taxon>Bacteroidota</taxon>
        <taxon>Flavobacteriia</taxon>
        <taxon>Flavobacteriales</taxon>
        <taxon>Weeksellaceae</taxon>
        <taxon>Empedobacter</taxon>
    </lineage>
</organism>
<dbReference type="SUPFAM" id="SSF52266">
    <property type="entry name" value="SGNH hydrolase"/>
    <property type="match status" value="1"/>
</dbReference>
<keyword evidence="1" id="KW-0472">Membrane</keyword>